<sequence>MSSLNCRLSKLPGIENFIRDTSSMSSSGSKTPGIDEIITKVVSAKNVIAFSTSEDPFPYLYFIGSNQVLNPSIDVSILDQSLINRPLITALDISSDEEYVVTGYNNGQIILWSTKLRIRVAYFNEIGTSPVNSISFQQDMKSIFVALSNNQVHHLSLMSIMDYLTIKSEDFFPVKTPALQIKSMAFCDCSRVYVALSFENSVRVIVPGNFKKTVLDLNIDNPIISLSNYEWTIYLAISSHNTLYIYSINDNDEYKLINQMEFDAQITNIQFVSSSIISIYFNEEIKLVHINGQILSVMNNLPKTPKLLSTLNDACIILPYIINIEQWKERLDNLQKEGKYQKAISTALEIYNGESIEFECSIDRDDIREYINKLLVSFVKSGTVTQQDMLLIANAAIETESPQQLLRLGLFEMADQSIQHPLIVAMLSAAANRSDLAPSIVRKVIELSDVDSEVLENFLMRITLPPSFTQEVIAFAKRKRFTRFLIHHFDTVYNNIFPIFADVVENGTKEEIATALQYIFLSGEFEPRKSNICIVWLFGQQSTRARKCFESNWSMASQLFKVFISRSPISFSSCQKLTAENITVATAASFDGAPLGSADLLFEILSQHLLNLNIPVPSERLKTFISFIFESNSDKKVREKLFKRIVEKDFKDVVVLNDFQQLCVSAGFSDIVTQYFKDINYESIITTYLLSDQPEDSFNYIESNDLDKERISIAIHHRFNALLLLNPKRFVSILMHNYKDLHPKFIRNLGIPSTIILYYESLFETEDGKLATKEDAYYFIEFLYKNNIVKFVSFVEKPFVLTLDEIYNFCEEKKIYIGCATYLAIKEDFSKSFEYYEKHLNEGGQMCPSISRLLMKNILKIFSATHSKVIRTIINPLVYGSGGENDAEMTREFIDIGCSCIDRHEVLLAVLPLVTCTLDKSRARTTILKFIKSFNCFYVMNKPKDSNLAKTLHRISENSLEEILTSSSLTVIDGGDGVTLLSTLASDGENAKKMPADLFSDVKSAFQGAESIFVEEGNRVSQDIDATIILLIDV</sequence>
<dbReference type="AlphaFoldDB" id="A2GC19"/>
<dbReference type="InterPro" id="IPR045111">
    <property type="entry name" value="Vps41/Vps8"/>
</dbReference>
<dbReference type="Proteomes" id="UP000001542">
    <property type="component" value="Unassembled WGS sequence"/>
</dbReference>
<accession>A2GC19</accession>
<dbReference type="SUPFAM" id="SSF50978">
    <property type="entry name" value="WD40 repeat-like"/>
    <property type="match status" value="1"/>
</dbReference>
<dbReference type="STRING" id="5722.A2GC19"/>
<dbReference type="KEGG" id="tva:4742936"/>
<dbReference type="VEuPathDB" id="TrichDB:TVAG_605450"/>
<dbReference type="EMBL" id="DS114994">
    <property type="protein sequence ID" value="EAX85297.1"/>
    <property type="molecule type" value="Genomic_DNA"/>
</dbReference>
<evidence type="ECO:0000313" key="2">
    <source>
        <dbReference type="Proteomes" id="UP000001542"/>
    </source>
</evidence>
<dbReference type="GO" id="GO:0006623">
    <property type="term" value="P:protein targeting to vacuole"/>
    <property type="evidence" value="ECO:0000318"/>
    <property type="project" value="GO_Central"/>
</dbReference>
<reference evidence="1" key="2">
    <citation type="journal article" date="2007" name="Science">
        <title>Draft genome sequence of the sexually transmitted pathogen Trichomonas vaginalis.</title>
        <authorList>
            <person name="Carlton J.M."/>
            <person name="Hirt R.P."/>
            <person name="Silva J.C."/>
            <person name="Delcher A.L."/>
            <person name="Schatz M."/>
            <person name="Zhao Q."/>
            <person name="Wortman J.R."/>
            <person name="Bidwell S.L."/>
            <person name="Alsmark U.C.M."/>
            <person name="Besteiro S."/>
            <person name="Sicheritz-Ponten T."/>
            <person name="Noel C.J."/>
            <person name="Dacks J.B."/>
            <person name="Foster P.G."/>
            <person name="Simillion C."/>
            <person name="Van de Peer Y."/>
            <person name="Miranda-Saavedra D."/>
            <person name="Barton G.J."/>
            <person name="Westrop G.D."/>
            <person name="Mueller S."/>
            <person name="Dessi D."/>
            <person name="Fiori P.L."/>
            <person name="Ren Q."/>
            <person name="Paulsen I."/>
            <person name="Zhang H."/>
            <person name="Bastida-Corcuera F.D."/>
            <person name="Simoes-Barbosa A."/>
            <person name="Brown M.T."/>
            <person name="Hayes R.D."/>
            <person name="Mukherjee M."/>
            <person name="Okumura C.Y."/>
            <person name="Schneider R."/>
            <person name="Smith A.J."/>
            <person name="Vanacova S."/>
            <person name="Villalvazo M."/>
            <person name="Haas B.J."/>
            <person name="Pertea M."/>
            <person name="Feldblyum T.V."/>
            <person name="Utterback T.R."/>
            <person name="Shu C.L."/>
            <person name="Osoegawa K."/>
            <person name="de Jong P.J."/>
            <person name="Hrdy I."/>
            <person name="Horvathova L."/>
            <person name="Zubacova Z."/>
            <person name="Dolezal P."/>
            <person name="Malik S.B."/>
            <person name="Logsdon J.M. Jr."/>
            <person name="Henze K."/>
            <person name="Gupta A."/>
            <person name="Wang C.C."/>
            <person name="Dunne R.L."/>
            <person name="Upcroft J.A."/>
            <person name="Upcroft P."/>
            <person name="White O."/>
            <person name="Salzberg S.L."/>
            <person name="Tang P."/>
            <person name="Chiu C.-H."/>
            <person name="Lee Y.-S."/>
            <person name="Embley T.M."/>
            <person name="Coombs G.H."/>
            <person name="Mottram J.C."/>
            <person name="Tachezy J."/>
            <person name="Fraser-Liggett C.M."/>
            <person name="Johnson P.J."/>
        </authorList>
    </citation>
    <scope>NUCLEOTIDE SEQUENCE [LARGE SCALE GENOMIC DNA]</scope>
    <source>
        <strain evidence="1">G3</strain>
    </source>
</reference>
<dbReference type="OrthoDB" id="10568288at2759"/>
<dbReference type="VEuPathDB" id="TrichDB:TVAGG3_0004940"/>
<dbReference type="InterPro" id="IPR015943">
    <property type="entry name" value="WD40/YVTN_repeat-like_dom_sf"/>
</dbReference>
<evidence type="ECO:0008006" key="3">
    <source>
        <dbReference type="Google" id="ProtNLM"/>
    </source>
</evidence>
<dbReference type="GO" id="GO:0034058">
    <property type="term" value="P:endosomal vesicle fusion"/>
    <property type="evidence" value="ECO:0000318"/>
    <property type="project" value="GO_Central"/>
</dbReference>
<keyword evidence="2" id="KW-1185">Reference proteome</keyword>
<dbReference type="PANTHER" id="PTHR12616">
    <property type="entry name" value="VACUOLAR PROTEIN SORTING VPS41"/>
    <property type="match status" value="1"/>
</dbReference>
<dbReference type="GO" id="GO:0005770">
    <property type="term" value="C:late endosome"/>
    <property type="evidence" value="ECO:0000318"/>
    <property type="project" value="GO_Central"/>
</dbReference>
<dbReference type="InParanoid" id="A2GC19"/>
<gene>
    <name evidence="1" type="ORF">TVAG_605450</name>
</gene>
<dbReference type="InterPro" id="IPR036322">
    <property type="entry name" value="WD40_repeat_dom_sf"/>
</dbReference>
<protein>
    <recommendedName>
        <fullName evidence="3">Vacuolar protein sorting-associated protein 8 central domain-containing protein</fullName>
    </recommendedName>
</protein>
<proteinExistence type="predicted"/>
<dbReference type="Gene3D" id="2.130.10.10">
    <property type="entry name" value="YVTN repeat-like/Quinoprotein amine dehydrogenase"/>
    <property type="match status" value="1"/>
</dbReference>
<dbReference type="RefSeq" id="XP_001298227.1">
    <property type="nucleotide sequence ID" value="XM_001298226.1"/>
</dbReference>
<evidence type="ECO:0000313" key="1">
    <source>
        <dbReference type="EMBL" id="EAX85297.1"/>
    </source>
</evidence>
<dbReference type="PANTHER" id="PTHR12616:SF8">
    <property type="entry name" value="VACUOLAR PROTEIN SORTING-ASSOCIATED PROTEIN 8 HOMOLOG"/>
    <property type="match status" value="1"/>
</dbReference>
<organism evidence="1 2">
    <name type="scientific">Trichomonas vaginalis (strain ATCC PRA-98 / G3)</name>
    <dbReference type="NCBI Taxonomy" id="412133"/>
    <lineage>
        <taxon>Eukaryota</taxon>
        <taxon>Metamonada</taxon>
        <taxon>Parabasalia</taxon>
        <taxon>Trichomonadida</taxon>
        <taxon>Trichomonadidae</taxon>
        <taxon>Trichomonas</taxon>
    </lineage>
</organism>
<dbReference type="GO" id="GO:0030897">
    <property type="term" value="C:HOPS complex"/>
    <property type="evidence" value="ECO:0000318"/>
    <property type="project" value="GO_Central"/>
</dbReference>
<reference evidence="1" key="1">
    <citation type="submission" date="2006-10" db="EMBL/GenBank/DDBJ databases">
        <authorList>
            <person name="Amadeo P."/>
            <person name="Zhao Q."/>
            <person name="Wortman J."/>
            <person name="Fraser-Liggett C."/>
            <person name="Carlton J."/>
        </authorList>
    </citation>
    <scope>NUCLEOTIDE SEQUENCE</scope>
    <source>
        <strain evidence="1">G3</strain>
    </source>
</reference>
<name>A2GC19_TRIV3</name>